<dbReference type="SUPFAM" id="SSF81383">
    <property type="entry name" value="F-box domain"/>
    <property type="match status" value="1"/>
</dbReference>
<evidence type="ECO:0000313" key="3">
    <source>
        <dbReference type="Proteomes" id="UP001215598"/>
    </source>
</evidence>
<protein>
    <recommendedName>
        <fullName evidence="1">F-box domain-containing protein</fullName>
    </recommendedName>
</protein>
<dbReference type="Proteomes" id="UP001215598">
    <property type="component" value="Unassembled WGS sequence"/>
</dbReference>
<evidence type="ECO:0000259" key="1">
    <source>
        <dbReference type="PROSITE" id="PS50181"/>
    </source>
</evidence>
<dbReference type="Gene3D" id="1.20.1280.50">
    <property type="match status" value="1"/>
</dbReference>
<dbReference type="InterPro" id="IPR036047">
    <property type="entry name" value="F-box-like_dom_sf"/>
</dbReference>
<dbReference type="AlphaFoldDB" id="A0AAD7NSG1"/>
<gene>
    <name evidence="2" type="ORF">B0H16DRAFT_1511632</name>
</gene>
<comment type="caution">
    <text evidence="2">The sequence shown here is derived from an EMBL/GenBank/DDBJ whole genome shotgun (WGS) entry which is preliminary data.</text>
</comment>
<feature type="domain" description="F-box" evidence="1">
    <location>
        <begin position="4"/>
        <end position="50"/>
    </location>
</feature>
<dbReference type="InterPro" id="IPR001810">
    <property type="entry name" value="F-box_dom"/>
</dbReference>
<keyword evidence="3" id="KW-1185">Reference proteome</keyword>
<proteinExistence type="predicted"/>
<accession>A0AAD7NSG1</accession>
<sequence length="466" mass="51725">MALTLTLLTLPEDILLSILLFLRPENILILSQTCRVLHEFTTNDYLWHTITTHYPAALDIEPYVDRNDLSGPTLQAIVTRALRVDHNWRRINPRIKQLTRLVDLDGVSQMQFIASHWLVVLRRSSLSVWRVAETSEPYLAAAIDLPGPAVPLKFAAAMQRGCKEVLIAVISPSKSGTLLSAYTVFLKSQRDDANILPSLRCSIYKPQSEGRFYEVHALGTLIAAGIPQFIDGVLSPGAYRILFINYMTSVQCLVDPQLPEEFTQIHFQISRTQLVLAGVCSQSSLIVRTHDLPASVVATSSPVSESAESLTTPNTEYESPKISDLDYTLSADSTHDLPHISSISFHSLVRMADGYIVHFPLHSKAKTPSFAHPLNTHPASSSEIVCLGETGSRAVWLERRWGSDEYMLMKAAFSPDGETPVVVEPLLARHMALPFQLRMCQALAFEEATARVALAVHSGELFILQF</sequence>
<reference evidence="2" key="1">
    <citation type="submission" date="2023-03" db="EMBL/GenBank/DDBJ databases">
        <title>Massive genome expansion in bonnet fungi (Mycena s.s.) driven by repeated elements and novel gene families across ecological guilds.</title>
        <authorList>
            <consortium name="Lawrence Berkeley National Laboratory"/>
            <person name="Harder C.B."/>
            <person name="Miyauchi S."/>
            <person name="Viragh M."/>
            <person name="Kuo A."/>
            <person name="Thoen E."/>
            <person name="Andreopoulos B."/>
            <person name="Lu D."/>
            <person name="Skrede I."/>
            <person name="Drula E."/>
            <person name="Henrissat B."/>
            <person name="Morin E."/>
            <person name="Kohler A."/>
            <person name="Barry K."/>
            <person name="LaButti K."/>
            <person name="Morin E."/>
            <person name="Salamov A."/>
            <person name="Lipzen A."/>
            <person name="Mereny Z."/>
            <person name="Hegedus B."/>
            <person name="Baldrian P."/>
            <person name="Stursova M."/>
            <person name="Weitz H."/>
            <person name="Taylor A."/>
            <person name="Grigoriev I.V."/>
            <person name="Nagy L.G."/>
            <person name="Martin F."/>
            <person name="Kauserud H."/>
        </authorList>
    </citation>
    <scope>NUCLEOTIDE SEQUENCE</scope>
    <source>
        <strain evidence="2">CBHHK182m</strain>
    </source>
</reference>
<organism evidence="2 3">
    <name type="scientific">Mycena metata</name>
    <dbReference type="NCBI Taxonomy" id="1033252"/>
    <lineage>
        <taxon>Eukaryota</taxon>
        <taxon>Fungi</taxon>
        <taxon>Dikarya</taxon>
        <taxon>Basidiomycota</taxon>
        <taxon>Agaricomycotina</taxon>
        <taxon>Agaricomycetes</taxon>
        <taxon>Agaricomycetidae</taxon>
        <taxon>Agaricales</taxon>
        <taxon>Marasmiineae</taxon>
        <taxon>Mycenaceae</taxon>
        <taxon>Mycena</taxon>
    </lineage>
</organism>
<dbReference type="SMART" id="SM00256">
    <property type="entry name" value="FBOX"/>
    <property type="match status" value="1"/>
</dbReference>
<dbReference type="PROSITE" id="PS50181">
    <property type="entry name" value="FBOX"/>
    <property type="match status" value="1"/>
</dbReference>
<dbReference type="EMBL" id="JARKIB010000013">
    <property type="protein sequence ID" value="KAJ7773245.1"/>
    <property type="molecule type" value="Genomic_DNA"/>
</dbReference>
<evidence type="ECO:0000313" key="2">
    <source>
        <dbReference type="EMBL" id="KAJ7773245.1"/>
    </source>
</evidence>
<name>A0AAD7NSG1_9AGAR</name>
<dbReference type="Pfam" id="PF12937">
    <property type="entry name" value="F-box-like"/>
    <property type="match status" value="1"/>
</dbReference>